<dbReference type="EMBL" id="CALNXI010000852">
    <property type="protein sequence ID" value="CAH3143365.1"/>
    <property type="molecule type" value="Genomic_DNA"/>
</dbReference>
<organism evidence="2 3">
    <name type="scientific">Porites evermanni</name>
    <dbReference type="NCBI Taxonomy" id="104178"/>
    <lineage>
        <taxon>Eukaryota</taxon>
        <taxon>Metazoa</taxon>
        <taxon>Cnidaria</taxon>
        <taxon>Anthozoa</taxon>
        <taxon>Hexacorallia</taxon>
        <taxon>Scleractinia</taxon>
        <taxon>Fungiina</taxon>
        <taxon>Poritidae</taxon>
        <taxon>Porites</taxon>
    </lineage>
</organism>
<keyword evidence="3" id="KW-1185">Reference proteome</keyword>
<dbReference type="Proteomes" id="UP001159427">
    <property type="component" value="Unassembled WGS sequence"/>
</dbReference>
<evidence type="ECO:0000259" key="1">
    <source>
        <dbReference type="PROSITE" id="PS00028"/>
    </source>
</evidence>
<reference evidence="2 3" key="1">
    <citation type="submission" date="2022-05" db="EMBL/GenBank/DDBJ databases">
        <authorList>
            <consortium name="Genoscope - CEA"/>
            <person name="William W."/>
        </authorList>
    </citation>
    <scope>NUCLEOTIDE SEQUENCE [LARGE SCALE GENOMIC DNA]</scope>
</reference>
<dbReference type="InterPro" id="IPR013087">
    <property type="entry name" value="Znf_C2H2_type"/>
</dbReference>
<evidence type="ECO:0000313" key="3">
    <source>
        <dbReference type="Proteomes" id="UP001159427"/>
    </source>
</evidence>
<sequence length="239" mass="27730">MPFAVPCQLCTKKFKTGVSLKKHFGLKHQERNLGIVQFLDESNSPCEQPKAAALSDEEMEDYLKWLGVLVERINGSLVPDHPGKWCRVDCLQVPQKYFAHLLYRLGNPMVDSVRDAPHIRQPIFKRIARRFSYKIFNEETLKLVLEEQDLLQFRPRALFRNSDEVPDVSEMPAEEALAYAKARARKQDSRPTSRSYLDIGPGEGRCTRELELIWWPSLYSRCSEYGKLTFRFFVSKTSL</sequence>
<name>A0ABN8PGL3_9CNID</name>
<gene>
    <name evidence="2" type="ORF">PEVE_00042835</name>
</gene>
<proteinExistence type="predicted"/>
<evidence type="ECO:0000313" key="2">
    <source>
        <dbReference type="EMBL" id="CAH3143365.1"/>
    </source>
</evidence>
<dbReference type="PROSITE" id="PS00028">
    <property type="entry name" value="ZINC_FINGER_C2H2_1"/>
    <property type="match status" value="1"/>
</dbReference>
<comment type="caution">
    <text evidence="2">The sequence shown here is derived from an EMBL/GenBank/DDBJ whole genome shotgun (WGS) entry which is preliminary data.</text>
</comment>
<accession>A0ABN8PGL3</accession>
<protein>
    <recommendedName>
        <fullName evidence="1">C2H2-type domain-containing protein</fullName>
    </recommendedName>
</protein>
<feature type="domain" description="C2H2-type" evidence="1">
    <location>
        <begin position="7"/>
        <end position="28"/>
    </location>
</feature>